<dbReference type="PANTHER" id="PTHR35894:SF5">
    <property type="entry name" value="MU-LIKE PROPHAGE FLUMU DNA TRANSPOSITION PROTEIN B"/>
    <property type="match status" value="1"/>
</dbReference>
<dbReference type="Pfam" id="PF13401">
    <property type="entry name" value="AAA_22"/>
    <property type="match status" value="1"/>
</dbReference>
<evidence type="ECO:0000313" key="2">
    <source>
        <dbReference type="EMBL" id="TEB10022.1"/>
    </source>
</evidence>
<dbReference type="PANTHER" id="PTHR35894">
    <property type="entry name" value="GENERAL SECRETION PATHWAY PROTEIN A-RELATED"/>
    <property type="match status" value="1"/>
</dbReference>
<dbReference type="AlphaFoldDB" id="A0A4Y7RMX7"/>
<dbReference type="InterPro" id="IPR027417">
    <property type="entry name" value="P-loop_NTPase"/>
</dbReference>
<dbReference type="EMBL" id="QFFZ01000034">
    <property type="protein sequence ID" value="TEB10022.1"/>
    <property type="molecule type" value="Genomic_DNA"/>
</dbReference>
<dbReference type="InterPro" id="IPR049945">
    <property type="entry name" value="AAA_22"/>
</dbReference>
<protein>
    <recommendedName>
        <fullName evidence="1">AAA+ ATPase domain-containing protein</fullName>
    </recommendedName>
</protein>
<dbReference type="SUPFAM" id="SSF52540">
    <property type="entry name" value="P-loop containing nucleoside triphosphate hydrolases"/>
    <property type="match status" value="1"/>
</dbReference>
<gene>
    <name evidence="2" type="ORF">Pmgp_02717</name>
</gene>
<reference evidence="2 3" key="1">
    <citation type="journal article" date="2018" name="Environ. Microbiol.">
        <title>Novel energy conservation strategies and behaviour of Pelotomaculum schinkii driving syntrophic propionate catabolism.</title>
        <authorList>
            <person name="Hidalgo-Ahumada C.A.P."/>
            <person name="Nobu M.K."/>
            <person name="Narihiro T."/>
            <person name="Tamaki H."/>
            <person name="Liu W.T."/>
            <person name="Kamagata Y."/>
            <person name="Stams A.J.M."/>
            <person name="Imachi H."/>
            <person name="Sousa D.Z."/>
        </authorList>
    </citation>
    <scope>NUCLEOTIDE SEQUENCE [LARGE SCALE GENOMIC DNA]</scope>
    <source>
        <strain evidence="2 3">MGP</strain>
    </source>
</reference>
<dbReference type="GO" id="GO:0016887">
    <property type="term" value="F:ATP hydrolysis activity"/>
    <property type="evidence" value="ECO:0007669"/>
    <property type="project" value="InterPro"/>
</dbReference>
<sequence>MSGAAEVLDFQVNDTNKDEQELRLWLTNQVKEQGVMISFLAREIGYSHSMLSQFIAGNKCSKNLLKKIRRLKEKADQASGGDILQRADLPVSLDGISDSDKPFKDLIETDDLASVLGLCSLCRADGEIGVITGAPGTGKTTALEEFRGREPFTVYIRADVTMSGRELVKELGDKLGVDIQEGTQRSKIKQIIKHLRDDPVLVIVDEADLLVSRDSVKKLEILRTIWDEAHCGLILAGLPRLATFLVKGPGGRENLSQFYSRVRRAYAMKGVKRSEILPALAGYNMTDAARNYLVTAATSKAQGGLRRYHRLLQNALDLVEQGETITLEVVQEADSMLVSPKTLGLAF</sequence>
<comment type="caution">
    <text evidence="2">The sequence shown here is derived from an EMBL/GenBank/DDBJ whole genome shotgun (WGS) entry which is preliminary data.</text>
</comment>
<accession>A0A4Y7RMX7</accession>
<dbReference type="SMART" id="SM00382">
    <property type="entry name" value="AAA"/>
    <property type="match status" value="1"/>
</dbReference>
<dbReference type="RefSeq" id="WP_134214525.1">
    <property type="nucleotide sequence ID" value="NZ_QFFZ01000034.1"/>
</dbReference>
<organism evidence="2 3">
    <name type="scientific">Pelotomaculum propionicicum</name>
    <dbReference type="NCBI Taxonomy" id="258475"/>
    <lineage>
        <taxon>Bacteria</taxon>
        <taxon>Bacillati</taxon>
        <taxon>Bacillota</taxon>
        <taxon>Clostridia</taxon>
        <taxon>Eubacteriales</taxon>
        <taxon>Desulfotomaculaceae</taxon>
        <taxon>Pelotomaculum</taxon>
    </lineage>
</organism>
<evidence type="ECO:0000259" key="1">
    <source>
        <dbReference type="SMART" id="SM00382"/>
    </source>
</evidence>
<name>A0A4Y7RMX7_9FIRM</name>
<keyword evidence="3" id="KW-1185">Reference proteome</keyword>
<proteinExistence type="predicted"/>
<dbReference type="Proteomes" id="UP000297597">
    <property type="component" value="Unassembled WGS sequence"/>
</dbReference>
<dbReference type="InterPro" id="IPR052026">
    <property type="entry name" value="ExeA_AAA_ATPase_DNA-bind"/>
</dbReference>
<feature type="domain" description="AAA+ ATPase" evidence="1">
    <location>
        <begin position="125"/>
        <end position="263"/>
    </location>
</feature>
<dbReference type="OrthoDB" id="9815896at2"/>
<dbReference type="InterPro" id="IPR003593">
    <property type="entry name" value="AAA+_ATPase"/>
</dbReference>
<dbReference type="Gene3D" id="3.40.50.300">
    <property type="entry name" value="P-loop containing nucleotide triphosphate hydrolases"/>
    <property type="match status" value="1"/>
</dbReference>
<evidence type="ECO:0000313" key="3">
    <source>
        <dbReference type="Proteomes" id="UP000297597"/>
    </source>
</evidence>